<organism evidence="1 2">
    <name type="scientific">Isoptericola cucumis</name>
    <dbReference type="NCBI Taxonomy" id="1776856"/>
    <lineage>
        <taxon>Bacteria</taxon>
        <taxon>Bacillati</taxon>
        <taxon>Actinomycetota</taxon>
        <taxon>Actinomycetes</taxon>
        <taxon>Micrococcales</taxon>
        <taxon>Promicromonosporaceae</taxon>
        <taxon>Isoptericola</taxon>
    </lineage>
</organism>
<gene>
    <name evidence="1" type="ORF">GCM10007368_27370</name>
</gene>
<reference evidence="2" key="1">
    <citation type="journal article" date="2019" name="Int. J. Syst. Evol. Microbiol.">
        <title>The Global Catalogue of Microorganisms (GCM) 10K type strain sequencing project: providing services to taxonomists for standard genome sequencing and annotation.</title>
        <authorList>
            <consortium name="The Broad Institute Genomics Platform"/>
            <consortium name="The Broad Institute Genome Sequencing Center for Infectious Disease"/>
            <person name="Wu L."/>
            <person name="Ma J."/>
        </authorList>
    </citation>
    <scope>NUCLEOTIDE SEQUENCE [LARGE SCALE GENOMIC DNA]</scope>
    <source>
        <strain evidence="2">CCM 8653</strain>
    </source>
</reference>
<dbReference type="EMBL" id="BMDG01000009">
    <property type="protein sequence ID" value="GGI09675.1"/>
    <property type="molecule type" value="Genomic_DNA"/>
</dbReference>
<name>A0ABQ2B7P2_9MICO</name>
<evidence type="ECO:0000313" key="2">
    <source>
        <dbReference type="Proteomes" id="UP000632535"/>
    </source>
</evidence>
<dbReference type="Proteomes" id="UP000632535">
    <property type="component" value="Unassembled WGS sequence"/>
</dbReference>
<comment type="caution">
    <text evidence="1">The sequence shown here is derived from an EMBL/GenBank/DDBJ whole genome shotgun (WGS) entry which is preliminary data.</text>
</comment>
<keyword evidence="2" id="KW-1185">Reference proteome</keyword>
<protein>
    <submittedName>
        <fullName evidence="1">Uncharacterized protein</fullName>
    </submittedName>
</protein>
<sequence>MRESQTAVLERGIVVEDEFATEPFEVAWAGEARWFLQFLSEGAGEVSVRTQVSADGLVWVDHESPALSGPMRGVMTVPVSDFGHWLRLVVTPSSGDPSSLARVYLALKE</sequence>
<proteinExistence type="predicted"/>
<dbReference type="RefSeq" id="WP_188524276.1">
    <property type="nucleotide sequence ID" value="NZ_BMDG01000009.1"/>
</dbReference>
<accession>A0ABQ2B7P2</accession>
<evidence type="ECO:0000313" key="1">
    <source>
        <dbReference type="EMBL" id="GGI09675.1"/>
    </source>
</evidence>